<gene>
    <name evidence="1" type="ORF">HW932_01910</name>
</gene>
<keyword evidence="2" id="KW-1185">Reference proteome</keyword>
<dbReference type="RefSeq" id="WP_176974807.1">
    <property type="nucleotide sequence ID" value="NZ_JABZEO010000001.1"/>
</dbReference>
<evidence type="ECO:0000313" key="2">
    <source>
        <dbReference type="Proteomes" id="UP000592294"/>
    </source>
</evidence>
<accession>A0A850R313</accession>
<organism evidence="1 2">
    <name type="scientific">Allochromatium humboldtianum</name>
    <dbReference type="NCBI Taxonomy" id="504901"/>
    <lineage>
        <taxon>Bacteria</taxon>
        <taxon>Pseudomonadati</taxon>
        <taxon>Pseudomonadota</taxon>
        <taxon>Gammaproteobacteria</taxon>
        <taxon>Chromatiales</taxon>
        <taxon>Chromatiaceae</taxon>
        <taxon>Allochromatium</taxon>
    </lineage>
</organism>
<evidence type="ECO:0000313" key="1">
    <source>
        <dbReference type="EMBL" id="NVZ08014.1"/>
    </source>
</evidence>
<proteinExistence type="predicted"/>
<reference evidence="1 2" key="1">
    <citation type="submission" date="2020-06" db="EMBL/GenBank/DDBJ databases">
        <title>Whole-genome sequence of Allochromatium humboldtianum DSM 21881, type strain.</title>
        <authorList>
            <person name="Kyndt J.A."/>
            <person name="Meyer T.E."/>
        </authorList>
    </citation>
    <scope>NUCLEOTIDE SEQUENCE [LARGE SCALE GENOMIC DNA]</scope>
    <source>
        <strain evidence="1 2">DSM 21881</strain>
    </source>
</reference>
<name>A0A850R313_9GAMM</name>
<sequence length="130" mass="13341">MTLKISDRQYPLSVMTPFTFADLTSGVAAPIVELPPGAVVTGGMLVIETAFDSATSDTLIVGDAGGPDRYVAGVDGQATGATALVPTGYLTPSTTDITLTWTGVGAAPTQGAGYLIVTYIREDRSQENQG</sequence>
<protein>
    <submittedName>
        <fullName evidence="1">Uncharacterized protein</fullName>
    </submittedName>
</protein>
<comment type="caution">
    <text evidence="1">The sequence shown here is derived from an EMBL/GenBank/DDBJ whole genome shotgun (WGS) entry which is preliminary data.</text>
</comment>
<dbReference type="Proteomes" id="UP000592294">
    <property type="component" value="Unassembled WGS sequence"/>
</dbReference>
<dbReference type="AlphaFoldDB" id="A0A850R313"/>
<dbReference type="EMBL" id="JABZEO010000001">
    <property type="protein sequence ID" value="NVZ08014.1"/>
    <property type="molecule type" value="Genomic_DNA"/>
</dbReference>